<keyword evidence="1" id="KW-0472">Membrane</keyword>
<evidence type="ECO:0000313" key="2">
    <source>
        <dbReference type="EMBL" id="CAI9720273.1"/>
    </source>
</evidence>
<gene>
    <name evidence="2" type="ORF">OCTVUL_1B012532</name>
</gene>
<dbReference type="EMBL" id="OX597816">
    <property type="protein sequence ID" value="CAI9720273.1"/>
    <property type="molecule type" value="Genomic_DNA"/>
</dbReference>
<keyword evidence="3" id="KW-1185">Reference proteome</keyword>
<evidence type="ECO:0000256" key="1">
    <source>
        <dbReference type="SAM" id="Phobius"/>
    </source>
</evidence>
<reference evidence="2" key="1">
    <citation type="submission" date="2023-08" db="EMBL/GenBank/DDBJ databases">
        <authorList>
            <person name="Alioto T."/>
            <person name="Alioto T."/>
            <person name="Gomez Garrido J."/>
        </authorList>
    </citation>
    <scope>NUCLEOTIDE SEQUENCE</scope>
</reference>
<organism evidence="2 3">
    <name type="scientific">Octopus vulgaris</name>
    <name type="common">Common octopus</name>
    <dbReference type="NCBI Taxonomy" id="6645"/>
    <lineage>
        <taxon>Eukaryota</taxon>
        <taxon>Metazoa</taxon>
        <taxon>Spiralia</taxon>
        <taxon>Lophotrochozoa</taxon>
        <taxon>Mollusca</taxon>
        <taxon>Cephalopoda</taxon>
        <taxon>Coleoidea</taxon>
        <taxon>Octopodiformes</taxon>
        <taxon>Octopoda</taxon>
        <taxon>Incirrata</taxon>
        <taxon>Octopodidae</taxon>
        <taxon>Octopus</taxon>
    </lineage>
</organism>
<evidence type="ECO:0000313" key="3">
    <source>
        <dbReference type="Proteomes" id="UP001162480"/>
    </source>
</evidence>
<keyword evidence="1" id="KW-1133">Transmembrane helix</keyword>
<keyword evidence="1" id="KW-0812">Transmembrane</keyword>
<dbReference type="Proteomes" id="UP001162480">
    <property type="component" value="Chromosome 3"/>
</dbReference>
<proteinExistence type="predicted"/>
<protein>
    <recommendedName>
        <fullName evidence="4">Transmembrane protein</fullName>
    </recommendedName>
</protein>
<sequence length="75" mass="7780">MTEIGDFSKSTTTISFHKVITVVAIAAVTTTSATVVVAAIIVIGSIGQNTAILPIQFFVVGHSSSFNVTNPTDLK</sequence>
<accession>A0AA36AQ81</accession>
<dbReference type="AlphaFoldDB" id="A0AA36AQ81"/>
<name>A0AA36AQ81_OCTVU</name>
<evidence type="ECO:0008006" key="4">
    <source>
        <dbReference type="Google" id="ProtNLM"/>
    </source>
</evidence>
<feature type="transmembrane region" description="Helical" evidence="1">
    <location>
        <begin position="20"/>
        <end position="43"/>
    </location>
</feature>